<gene>
    <name evidence="2" type="ORF">NDU88_002717</name>
</gene>
<protein>
    <submittedName>
        <fullName evidence="2">Uncharacterized protein</fullName>
    </submittedName>
</protein>
<evidence type="ECO:0000313" key="3">
    <source>
        <dbReference type="Proteomes" id="UP001066276"/>
    </source>
</evidence>
<organism evidence="2 3">
    <name type="scientific">Pleurodeles waltl</name>
    <name type="common">Iberian ribbed newt</name>
    <dbReference type="NCBI Taxonomy" id="8319"/>
    <lineage>
        <taxon>Eukaryota</taxon>
        <taxon>Metazoa</taxon>
        <taxon>Chordata</taxon>
        <taxon>Craniata</taxon>
        <taxon>Vertebrata</taxon>
        <taxon>Euteleostomi</taxon>
        <taxon>Amphibia</taxon>
        <taxon>Batrachia</taxon>
        <taxon>Caudata</taxon>
        <taxon>Salamandroidea</taxon>
        <taxon>Salamandridae</taxon>
        <taxon>Pleurodelinae</taxon>
        <taxon>Pleurodeles</taxon>
    </lineage>
</organism>
<keyword evidence="3" id="KW-1185">Reference proteome</keyword>
<evidence type="ECO:0000256" key="1">
    <source>
        <dbReference type="SAM" id="SignalP"/>
    </source>
</evidence>
<accession>A0AAV7LD78</accession>
<reference evidence="2" key="1">
    <citation type="journal article" date="2022" name="bioRxiv">
        <title>Sequencing and chromosome-scale assembly of the giantPleurodeles waltlgenome.</title>
        <authorList>
            <person name="Brown T."/>
            <person name="Elewa A."/>
            <person name="Iarovenko S."/>
            <person name="Subramanian E."/>
            <person name="Araus A.J."/>
            <person name="Petzold A."/>
            <person name="Susuki M."/>
            <person name="Suzuki K.-i.T."/>
            <person name="Hayashi T."/>
            <person name="Toyoda A."/>
            <person name="Oliveira C."/>
            <person name="Osipova E."/>
            <person name="Leigh N.D."/>
            <person name="Simon A."/>
            <person name="Yun M.H."/>
        </authorList>
    </citation>
    <scope>NUCLEOTIDE SEQUENCE</scope>
    <source>
        <strain evidence="2">20211129_DDA</strain>
        <tissue evidence="2">Liver</tissue>
    </source>
</reference>
<name>A0AAV7LD78_PLEWA</name>
<evidence type="ECO:0000313" key="2">
    <source>
        <dbReference type="EMBL" id="KAJ1089566.1"/>
    </source>
</evidence>
<dbReference type="Proteomes" id="UP001066276">
    <property type="component" value="Chromosome 11"/>
</dbReference>
<feature type="signal peptide" evidence="1">
    <location>
        <begin position="1"/>
        <end position="25"/>
    </location>
</feature>
<sequence>MGLSSTVALMELLCVVNVFNILADGAFVESILDVIVIVEAIGDDAIIIGDASDVNVDVVVLVTVEGN</sequence>
<dbReference type="EMBL" id="JANPWB010000015">
    <property type="protein sequence ID" value="KAJ1089566.1"/>
    <property type="molecule type" value="Genomic_DNA"/>
</dbReference>
<proteinExistence type="predicted"/>
<comment type="caution">
    <text evidence="2">The sequence shown here is derived from an EMBL/GenBank/DDBJ whole genome shotgun (WGS) entry which is preliminary data.</text>
</comment>
<feature type="chain" id="PRO_5043339122" evidence="1">
    <location>
        <begin position="26"/>
        <end position="67"/>
    </location>
</feature>
<dbReference type="AlphaFoldDB" id="A0AAV7LD78"/>
<keyword evidence="1" id="KW-0732">Signal</keyword>